<name>A0A7J6CPD2_9TELE</name>
<comment type="caution">
    <text evidence="8">The sequence shown here is derived from an EMBL/GenBank/DDBJ whole genome shotgun (WGS) entry which is preliminary data.</text>
</comment>
<evidence type="ECO:0000256" key="3">
    <source>
        <dbReference type="ARBA" id="ARBA00022670"/>
    </source>
</evidence>
<evidence type="ECO:0000256" key="5">
    <source>
        <dbReference type="ARBA" id="ARBA00022801"/>
    </source>
</evidence>
<dbReference type="GO" id="GO:0016926">
    <property type="term" value="P:protein desumoylation"/>
    <property type="evidence" value="ECO:0007669"/>
    <property type="project" value="TreeGrafter"/>
</dbReference>
<keyword evidence="5" id="KW-0378">Hydrolase</keyword>
<keyword evidence="2" id="KW-0597">Phosphoprotein</keyword>
<feature type="compositionally biased region" description="Basic and acidic residues" evidence="6">
    <location>
        <begin position="817"/>
        <end position="836"/>
    </location>
</feature>
<feature type="compositionally biased region" description="Basic and acidic residues" evidence="6">
    <location>
        <begin position="286"/>
        <end position="323"/>
    </location>
</feature>
<dbReference type="GO" id="GO:0070139">
    <property type="term" value="F:SUMO-specific endopeptidase activity"/>
    <property type="evidence" value="ECO:0007669"/>
    <property type="project" value="TreeGrafter"/>
</dbReference>
<dbReference type="Pfam" id="PF02902">
    <property type="entry name" value="Peptidase_C48"/>
    <property type="match status" value="1"/>
</dbReference>
<evidence type="ECO:0000313" key="9">
    <source>
        <dbReference type="Proteomes" id="UP000579812"/>
    </source>
</evidence>
<dbReference type="PROSITE" id="PS50600">
    <property type="entry name" value="ULP_PROTEASE"/>
    <property type="match status" value="1"/>
</dbReference>
<dbReference type="InterPro" id="IPR051947">
    <property type="entry name" value="Sentrin-specific_protease"/>
</dbReference>
<feature type="compositionally biased region" description="Basic and acidic residues" evidence="6">
    <location>
        <begin position="62"/>
        <end position="75"/>
    </location>
</feature>
<feature type="compositionally biased region" description="Polar residues" evidence="6">
    <location>
        <begin position="220"/>
        <end position="249"/>
    </location>
</feature>
<feature type="region of interest" description="Disordered" evidence="6">
    <location>
        <begin position="220"/>
        <end position="328"/>
    </location>
</feature>
<keyword evidence="9" id="KW-1185">Reference proteome</keyword>
<dbReference type="SUPFAM" id="SSF54001">
    <property type="entry name" value="Cysteine proteinases"/>
    <property type="match status" value="1"/>
</dbReference>
<sequence length="992" mass="110886">MAVTFKLTPGIKKMPHEKQRKSLLSNSCNFSLDRRRALTLSPEIKRGSCQTASPLKIPRRLSTAEDERVDTEMSKDRHKSHSKIHWTQLASNGTSSGQEHTIWQEIKRRQVKVVLEDVLQTEIGQRLLRCGGQICQKTNQSESKRQSDQTPTATLKDKRRTSLTKRGETDSTGPKANSPSHNQTESSTENESCPHKEIKNPKSKQLNSSLKLLESSEVSGNSCSLRESDSPQAVQVSEQLPKQTKPSTFEENEVLLLEGSPQHEETASSGCDSLCSPSSSLARRGSPREETSGSEHLPNKKERRETEEWPKYASEDTENHLLRNGEVVQEVDGTRGSVLRLSFGVDGEIQVKRLRMDSLSGEHVPYSDPASGTTEGQSYNTESSKLTPSEPIVLSSEEEEEEEEEEEGEDRKEVEASSLNIQPLEGAKDMNIEDKSGSAVIEVQLSSLHMGGVNANCESMKVTTDKITFSLRDSSVKISISTPNVCKYSVWDEPLLSGCGLAKDSKVPPPSLVLFWLSDDQAHGLRNDLSVILPDTCPAEGSTCVLLCLAEPVTGVESALLASLMDMVPNQSSPELLSPLTQSDSLKVLQSSQETHLLQLLMPETDPQTSTAAHAAVSAVKSQDSDVHLEPVYTLCHSRAQGSYSVTLAPTLGAEWTPYRHFGPARRLIQFPPPPTKGAITVTTEDLECLDSGEFLNDVIIDFYLKYLLVQKAPQASVDRSHVFSSFFYKQLTRRDNANEDSTSTPAQVRRHQRVRTWTRHVDIFDKDFLFVPVNQEAHWYLVVICFPGLEEPQYVKRDGRDSVQGDGGEGLGESEGEIHGENRSNSDEDKDDSRIKSSTSLHLPNCTENTCKRPIVCKRPCILIMDSLKLSVHERIFKLLREYLQVEWQTKRGGYRDFSSDHMVGSHSTVPLQDNSSDCGLYLLQYAESFLQDPVVDFELPLRLEHWFPRQQVRGKREEIRDLILHLYRFQQGSLGHESLEDRTDHGNVIQ</sequence>
<feature type="compositionally biased region" description="Low complexity" evidence="6">
    <location>
        <begin position="268"/>
        <end position="281"/>
    </location>
</feature>
<feature type="compositionally biased region" description="Polar residues" evidence="6">
    <location>
        <begin position="370"/>
        <end position="387"/>
    </location>
</feature>
<evidence type="ECO:0000313" key="8">
    <source>
        <dbReference type="EMBL" id="KAF4109169.1"/>
    </source>
</evidence>
<keyword evidence="4" id="KW-0833">Ubl conjugation pathway</keyword>
<dbReference type="PANTHER" id="PTHR46896:SF2">
    <property type="entry name" value="SENTRIN-SPECIFIC PROTEASE 7"/>
    <property type="match status" value="1"/>
</dbReference>
<protein>
    <recommendedName>
        <fullName evidence="7">Ubiquitin-like protease family profile domain-containing protein</fullName>
    </recommendedName>
</protein>
<feature type="region of interest" description="Disordered" evidence="6">
    <location>
        <begin position="137"/>
        <end position="207"/>
    </location>
</feature>
<evidence type="ECO:0000256" key="4">
    <source>
        <dbReference type="ARBA" id="ARBA00022786"/>
    </source>
</evidence>
<dbReference type="Proteomes" id="UP000579812">
    <property type="component" value="Unassembled WGS sequence"/>
</dbReference>
<feature type="region of interest" description="Disordered" evidence="6">
    <location>
        <begin position="799"/>
        <end position="840"/>
    </location>
</feature>
<dbReference type="InterPro" id="IPR038765">
    <property type="entry name" value="Papain-like_cys_pep_sf"/>
</dbReference>
<evidence type="ECO:0000256" key="6">
    <source>
        <dbReference type="SAM" id="MobiDB-lite"/>
    </source>
</evidence>
<feature type="region of interest" description="Disordered" evidence="6">
    <location>
        <begin position="360"/>
        <end position="427"/>
    </location>
</feature>
<feature type="compositionally biased region" description="Acidic residues" evidence="6">
    <location>
        <begin position="396"/>
        <end position="408"/>
    </location>
</feature>
<reference evidence="8 9" key="1">
    <citation type="submission" date="2020-04" db="EMBL/GenBank/DDBJ databases">
        <title>Chromosome-level genome assembly of a cyprinid fish Onychostoma macrolepis by integration of Nanopore Sequencing, Bionano and Hi-C technology.</title>
        <authorList>
            <person name="Wang D."/>
        </authorList>
    </citation>
    <scope>NUCLEOTIDE SEQUENCE [LARGE SCALE GENOMIC DNA]</scope>
    <source>
        <strain evidence="8">SWU-2019</strain>
        <tissue evidence="8">Muscle</tissue>
    </source>
</reference>
<organism evidence="8 9">
    <name type="scientific">Onychostoma macrolepis</name>
    <dbReference type="NCBI Taxonomy" id="369639"/>
    <lineage>
        <taxon>Eukaryota</taxon>
        <taxon>Metazoa</taxon>
        <taxon>Chordata</taxon>
        <taxon>Craniata</taxon>
        <taxon>Vertebrata</taxon>
        <taxon>Euteleostomi</taxon>
        <taxon>Actinopterygii</taxon>
        <taxon>Neopterygii</taxon>
        <taxon>Teleostei</taxon>
        <taxon>Ostariophysi</taxon>
        <taxon>Cypriniformes</taxon>
        <taxon>Cyprinidae</taxon>
        <taxon>Acrossocheilinae</taxon>
        <taxon>Onychostoma</taxon>
    </lineage>
</organism>
<feature type="region of interest" description="Disordered" evidence="6">
    <location>
        <begin position="1"/>
        <end position="20"/>
    </location>
</feature>
<dbReference type="AlphaFoldDB" id="A0A7J6CPD2"/>
<evidence type="ECO:0000259" key="7">
    <source>
        <dbReference type="PROSITE" id="PS50600"/>
    </source>
</evidence>
<keyword evidence="3" id="KW-0645">Protease</keyword>
<gene>
    <name evidence="8" type="ORF">G5714_010242</name>
</gene>
<dbReference type="Gene3D" id="3.40.395.10">
    <property type="entry name" value="Adenoviral Proteinase, Chain A"/>
    <property type="match status" value="1"/>
</dbReference>
<feature type="region of interest" description="Disordered" evidence="6">
    <location>
        <begin position="62"/>
        <end position="83"/>
    </location>
</feature>
<dbReference type="GO" id="GO:0005634">
    <property type="term" value="C:nucleus"/>
    <property type="evidence" value="ECO:0007669"/>
    <property type="project" value="TreeGrafter"/>
</dbReference>
<accession>A0A7J6CPD2</accession>
<proteinExistence type="inferred from homology"/>
<dbReference type="EMBL" id="JAAMOB010000009">
    <property type="protein sequence ID" value="KAF4109169.1"/>
    <property type="molecule type" value="Genomic_DNA"/>
</dbReference>
<dbReference type="InterPro" id="IPR003653">
    <property type="entry name" value="Peptidase_C48_C"/>
</dbReference>
<evidence type="ECO:0000256" key="1">
    <source>
        <dbReference type="ARBA" id="ARBA00005234"/>
    </source>
</evidence>
<dbReference type="GO" id="GO:0006508">
    <property type="term" value="P:proteolysis"/>
    <property type="evidence" value="ECO:0007669"/>
    <property type="project" value="UniProtKB-KW"/>
</dbReference>
<dbReference type="PANTHER" id="PTHR46896">
    <property type="entry name" value="SENTRIN-SPECIFIC PROTEASE"/>
    <property type="match status" value="1"/>
</dbReference>
<dbReference type="GO" id="GO:0005737">
    <property type="term" value="C:cytoplasm"/>
    <property type="evidence" value="ECO:0007669"/>
    <property type="project" value="TreeGrafter"/>
</dbReference>
<comment type="similarity">
    <text evidence="1">Belongs to the peptidase C48 family.</text>
</comment>
<feature type="domain" description="Ubiquitin-like protease family profile" evidence="7">
    <location>
        <begin position="680"/>
        <end position="931"/>
    </location>
</feature>
<evidence type="ECO:0000256" key="2">
    <source>
        <dbReference type="ARBA" id="ARBA00022553"/>
    </source>
</evidence>
<feature type="compositionally biased region" description="Polar residues" evidence="6">
    <location>
        <begin position="170"/>
        <end position="191"/>
    </location>
</feature>